<comment type="caution">
    <text evidence="1">The sequence shown here is derived from an EMBL/GenBank/DDBJ whole genome shotgun (WGS) entry which is preliminary data.</text>
</comment>
<organism evidence="1 2">
    <name type="scientific">Daphnia sinensis</name>
    <dbReference type="NCBI Taxonomy" id="1820382"/>
    <lineage>
        <taxon>Eukaryota</taxon>
        <taxon>Metazoa</taxon>
        <taxon>Ecdysozoa</taxon>
        <taxon>Arthropoda</taxon>
        <taxon>Crustacea</taxon>
        <taxon>Branchiopoda</taxon>
        <taxon>Diplostraca</taxon>
        <taxon>Cladocera</taxon>
        <taxon>Anomopoda</taxon>
        <taxon>Daphniidae</taxon>
        <taxon>Daphnia</taxon>
        <taxon>Daphnia similis group</taxon>
    </lineage>
</organism>
<gene>
    <name evidence="1" type="ORF">GHT06_008121</name>
</gene>
<dbReference type="Proteomes" id="UP000820818">
    <property type="component" value="Linkage Group LG1"/>
</dbReference>
<dbReference type="AlphaFoldDB" id="A0AAD5L3M2"/>
<reference evidence="1 2" key="1">
    <citation type="submission" date="2022-05" db="EMBL/GenBank/DDBJ databases">
        <title>A multi-omics perspective on studying reproductive biology in Daphnia sinensis.</title>
        <authorList>
            <person name="Jia J."/>
        </authorList>
    </citation>
    <scope>NUCLEOTIDE SEQUENCE [LARGE SCALE GENOMIC DNA]</scope>
    <source>
        <strain evidence="1 2">WSL</strain>
    </source>
</reference>
<dbReference type="EMBL" id="WJBH02000001">
    <property type="protein sequence ID" value="KAI9564382.1"/>
    <property type="molecule type" value="Genomic_DNA"/>
</dbReference>
<proteinExistence type="predicted"/>
<keyword evidence="2" id="KW-1185">Reference proteome</keyword>
<evidence type="ECO:0000313" key="1">
    <source>
        <dbReference type="EMBL" id="KAI9564382.1"/>
    </source>
</evidence>
<accession>A0AAD5L3M2</accession>
<protein>
    <submittedName>
        <fullName evidence="1">Uncharacterized protein</fullName>
    </submittedName>
</protein>
<name>A0AAD5L3M2_9CRUS</name>
<sequence>MEDYQKSVVRGQTSANFDSMFIHSNCRGCQMLDNAAAGDDDETLQRQQLPSRLDVGLKSRFHHRHIRHPLPRKLFRVFQTEGRATIATLPIS</sequence>
<evidence type="ECO:0000313" key="2">
    <source>
        <dbReference type="Proteomes" id="UP000820818"/>
    </source>
</evidence>